<keyword evidence="1" id="KW-1133">Transmembrane helix</keyword>
<evidence type="ECO:0000313" key="2">
    <source>
        <dbReference type="EMBL" id="BBD10127.1"/>
    </source>
</evidence>
<dbReference type="AlphaFoldDB" id="A0A2Z6B3P4"/>
<geneLocation type="plasmid" evidence="3">
    <name>pdfe dna</name>
</geneLocation>
<proteinExistence type="predicted"/>
<dbReference type="Proteomes" id="UP000269883">
    <property type="component" value="Plasmid pDFE"/>
</dbReference>
<protein>
    <submittedName>
        <fullName evidence="2">Putative iron ABC transporter permease component</fullName>
    </submittedName>
</protein>
<dbReference type="RefSeq" id="WP_126381615.1">
    <property type="nucleotide sequence ID" value="NZ_AP017379.1"/>
</dbReference>
<feature type="transmembrane region" description="Helical" evidence="1">
    <location>
        <begin position="12"/>
        <end position="37"/>
    </location>
</feature>
<gene>
    <name evidence="2" type="ORF">DFE_A0026</name>
</gene>
<accession>A0A2Z6B3P4</accession>
<keyword evidence="2" id="KW-0614">Plasmid</keyword>
<evidence type="ECO:0000256" key="1">
    <source>
        <dbReference type="SAM" id="Phobius"/>
    </source>
</evidence>
<organism evidence="2 3">
    <name type="scientific">Desulfovibrio ferrophilus</name>
    <dbReference type="NCBI Taxonomy" id="241368"/>
    <lineage>
        <taxon>Bacteria</taxon>
        <taxon>Pseudomonadati</taxon>
        <taxon>Thermodesulfobacteriota</taxon>
        <taxon>Desulfovibrionia</taxon>
        <taxon>Desulfovibrionales</taxon>
        <taxon>Desulfovibrionaceae</taxon>
        <taxon>Desulfovibrio</taxon>
    </lineage>
</organism>
<reference evidence="2 3" key="1">
    <citation type="journal article" date="2018" name="Sci. Adv.">
        <title>Multi-heme cytochromes provide a pathway for survival in energy-limited environments.</title>
        <authorList>
            <person name="Deng X."/>
            <person name="Dohmae N."/>
            <person name="Nealson K.H."/>
            <person name="Hashimoto K."/>
            <person name="Okamoto A."/>
        </authorList>
    </citation>
    <scope>NUCLEOTIDE SEQUENCE [LARGE SCALE GENOMIC DNA]</scope>
    <source>
        <strain evidence="2 3">IS5</strain>
        <plasmid evidence="3">pdfe dna</plasmid>
    </source>
</reference>
<feature type="transmembrane region" description="Helical" evidence="1">
    <location>
        <begin position="49"/>
        <end position="71"/>
    </location>
</feature>
<evidence type="ECO:0000313" key="3">
    <source>
        <dbReference type="Proteomes" id="UP000269883"/>
    </source>
</evidence>
<keyword evidence="1" id="KW-0472">Membrane</keyword>
<keyword evidence="3" id="KW-1185">Reference proteome</keyword>
<name>A0A2Z6B3P4_9BACT</name>
<keyword evidence="1" id="KW-0812">Transmembrane</keyword>
<dbReference type="KEGG" id="dfl:DFE_A0026"/>
<dbReference type="EMBL" id="AP017379">
    <property type="protein sequence ID" value="BBD10127.1"/>
    <property type="molecule type" value="Genomic_DNA"/>
</dbReference>
<sequence>MAEKKKMDRYDSLGLLAVVYVFSGILFLAAFGIMKYIVGDIVATFGLTVYHIAALSFGIPLVLTVLLWKIWVRKRFNVSFR</sequence>